<dbReference type="PROSITE" id="PS50003">
    <property type="entry name" value="PH_DOMAIN"/>
    <property type="match status" value="1"/>
</dbReference>
<dbReference type="InterPro" id="IPR045096">
    <property type="entry name" value="EDR2-like"/>
</dbReference>
<protein>
    <recommendedName>
        <fullName evidence="1">PH domain-containing protein</fullName>
    </recommendedName>
</protein>
<proteinExistence type="predicted"/>
<accession>A0A484N8J1</accession>
<dbReference type="Proteomes" id="UP000595140">
    <property type="component" value="Unassembled WGS sequence"/>
</dbReference>
<feature type="domain" description="PH" evidence="1">
    <location>
        <begin position="10"/>
        <end position="118"/>
    </location>
</feature>
<evidence type="ECO:0000313" key="3">
    <source>
        <dbReference type="Proteomes" id="UP000595140"/>
    </source>
</evidence>
<sequence length="224" mass="25342">MEISAPQSDCSRMDGWLYLVRSNSIGLQYSRKRYFVLQDHLLNSYKSIPDSKNEDPVRSAVIDSCIRVTDNGRENIKRRDIFVFSLYNTSNHNDQLKLGATSPEEAARWIQAIQEAALKAETNRGNALDFPVHDSQSLRSRRQTSVDWTYFSSSTTDARSDVVASSSWTIFGCKNGLRLFKETKDRESQKRWDDNPAIMAVGVVDGTSEAIFQTLMSLGPSRSE</sequence>
<dbReference type="OrthoDB" id="9970435at2759"/>
<dbReference type="Gene3D" id="2.30.29.30">
    <property type="entry name" value="Pleckstrin-homology domain (PH domain)/Phosphotyrosine-binding domain (PTB)"/>
    <property type="match status" value="1"/>
</dbReference>
<evidence type="ECO:0000259" key="1">
    <source>
        <dbReference type="PROSITE" id="PS50003"/>
    </source>
</evidence>
<evidence type="ECO:0000313" key="2">
    <source>
        <dbReference type="EMBL" id="VFQ96588.1"/>
    </source>
</evidence>
<reference evidence="2 3" key="1">
    <citation type="submission" date="2018-04" db="EMBL/GenBank/DDBJ databases">
        <authorList>
            <person name="Vogel A."/>
        </authorList>
    </citation>
    <scope>NUCLEOTIDE SEQUENCE [LARGE SCALE GENOMIC DNA]</scope>
</reference>
<dbReference type="EMBL" id="OOIL02006049">
    <property type="protein sequence ID" value="VFQ96588.1"/>
    <property type="molecule type" value="Genomic_DNA"/>
</dbReference>
<dbReference type="InterPro" id="IPR011993">
    <property type="entry name" value="PH-like_dom_sf"/>
</dbReference>
<name>A0A484N8J1_9ASTE</name>
<dbReference type="InterPro" id="IPR001849">
    <property type="entry name" value="PH_domain"/>
</dbReference>
<dbReference type="SMART" id="SM00233">
    <property type="entry name" value="PH"/>
    <property type="match status" value="1"/>
</dbReference>
<dbReference type="AlphaFoldDB" id="A0A484N8J1"/>
<gene>
    <name evidence="2" type="ORF">CCAM_LOCUS38364</name>
</gene>
<organism evidence="2 3">
    <name type="scientific">Cuscuta campestris</name>
    <dbReference type="NCBI Taxonomy" id="132261"/>
    <lineage>
        <taxon>Eukaryota</taxon>
        <taxon>Viridiplantae</taxon>
        <taxon>Streptophyta</taxon>
        <taxon>Embryophyta</taxon>
        <taxon>Tracheophyta</taxon>
        <taxon>Spermatophyta</taxon>
        <taxon>Magnoliopsida</taxon>
        <taxon>eudicotyledons</taxon>
        <taxon>Gunneridae</taxon>
        <taxon>Pentapetalae</taxon>
        <taxon>asterids</taxon>
        <taxon>lamiids</taxon>
        <taxon>Solanales</taxon>
        <taxon>Convolvulaceae</taxon>
        <taxon>Cuscuteae</taxon>
        <taxon>Cuscuta</taxon>
        <taxon>Cuscuta subgen. Grammica</taxon>
        <taxon>Cuscuta sect. Cleistogrammica</taxon>
    </lineage>
</organism>
<dbReference type="PANTHER" id="PTHR12136:SF41">
    <property type="entry name" value="PLECKSTRIN HOMOLOGY (PH) AND LIPID-BINDING START DOMAINS-CONTAINING PROTEIN"/>
    <property type="match status" value="1"/>
</dbReference>
<dbReference type="SUPFAM" id="SSF50729">
    <property type="entry name" value="PH domain-like"/>
    <property type="match status" value="1"/>
</dbReference>
<dbReference type="Pfam" id="PF00169">
    <property type="entry name" value="PH"/>
    <property type="match status" value="1"/>
</dbReference>
<dbReference type="CDD" id="cd00821">
    <property type="entry name" value="PH"/>
    <property type="match status" value="1"/>
</dbReference>
<keyword evidence="3" id="KW-1185">Reference proteome</keyword>
<dbReference type="PANTHER" id="PTHR12136">
    <property type="entry name" value="ENHANCED DISEASE RESISTANCE-RELATED"/>
    <property type="match status" value="1"/>
</dbReference>